<dbReference type="GO" id="GO:0004601">
    <property type="term" value="F:peroxidase activity"/>
    <property type="evidence" value="ECO:0007669"/>
    <property type="project" value="UniProtKB-KW"/>
</dbReference>
<evidence type="ECO:0000259" key="9">
    <source>
        <dbReference type="PROSITE" id="PS51405"/>
    </source>
</evidence>
<evidence type="ECO:0000256" key="8">
    <source>
        <dbReference type="SAM" id="SignalP"/>
    </source>
</evidence>
<dbReference type="OrthoDB" id="407298at2759"/>
<keyword evidence="5" id="KW-0560">Oxidoreductase</keyword>
<dbReference type="Pfam" id="PF01328">
    <property type="entry name" value="Peroxidase_2"/>
    <property type="match status" value="1"/>
</dbReference>
<dbReference type="PROSITE" id="PS51405">
    <property type="entry name" value="HEME_HALOPEROXIDASE"/>
    <property type="match status" value="1"/>
</dbReference>
<dbReference type="InterPro" id="IPR036851">
    <property type="entry name" value="Chloroperoxidase-like_sf"/>
</dbReference>
<evidence type="ECO:0000256" key="3">
    <source>
        <dbReference type="ARBA" id="ARBA00022617"/>
    </source>
</evidence>
<reference evidence="10 11" key="2">
    <citation type="journal article" date="2012" name="PLoS Pathog.">
        <title>Diverse lifestyles and strategies of plant pathogenesis encoded in the genomes of eighteen Dothideomycetes fungi.</title>
        <authorList>
            <person name="Ohm R.A."/>
            <person name="Feau N."/>
            <person name="Henrissat B."/>
            <person name="Schoch C.L."/>
            <person name="Horwitz B.A."/>
            <person name="Barry K.W."/>
            <person name="Condon B.J."/>
            <person name="Copeland A.C."/>
            <person name="Dhillon B."/>
            <person name="Glaser F."/>
            <person name="Hesse C.N."/>
            <person name="Kosti I."/>
            <person name="LaButti K."/>
            <person name="Lindquist E.A."/>
            <person name="Lucas S."/>
            <person name="Salamov A.A."/>
            <person name="Bradshaw R.E."/>
            <person name="Ciuffetti L."/>
            <person name="Hamelin R.C."/>
            <person name="Kema G.H.J."/>
            <person name="Lawrence C."/>
            <person name="Scott J.A."/>
            <person name="Spatafora J.W."/>
            <person name="Turgeon B.G."/>
            <person name="de Wit P.J.G.M."/>
            <person name="Zhong S."/>
            <person name="Goodwin S.B."/>
            <person name="Grigoriev I.V."/>
        </authorList>
    </citation>
    <scope>NUCLEOTIDE SEQUENCE [LARGE SCALE GENOMIC DNA]</scope>
    <source>
        <strain evidence="11">NZE10 / CBS 128990</strain>
    </source>
</reference>
<comment type="similarity">
    <text evidence="7">Belongs to the chloroperoxidase family.</text>
</comment>
<evidence type="ECO:0000313" key="10">
    <source>
        <dbReference type="EMBL" id="EME38257.1"/>
    </source>
</evidence>
<sequence length="420" mass="44563">MKFTSPHALLALAPLASAFPAAVYEAYENDPAIRARAAEILAERQTGADAATHVFEAVPTFSETQLIDVGPGSGHEWAAPGPNDNRGPCPGLNAFANHGFLPRDGYATISQFVNITMDVVGMGPTLAAFLAVLGAEIDGSGAAWSIGGPPTAAVGGLAPLGRGNGLIGSHNKYESDVSPCKPDLYEYGNNYKTLTSQFQELINVSPGGFVTLDSLTQHRSNRFDSSIAKNPYFFNGPFTGVLVQPAAYTFIFRFMANHSAANPIGELSYDVLKSWFAVTGKNGSFVAHQGQEKIPSNWYRRSLTAPYENDYFLADVAAAIALHPKFANVGGNTGKVNTFTGVDVTNLTNGVYNSATLAQGDNFACFAAQFAVQEKPDVALGTLTALNNALAPITKSLSCKQLTTIDDSQLEKFPGYKKST</sequence>
<name>N1PBG3_DOTSN</name>
<dbReference type="OMA" id="ATISQFV"/>
<evidence type="ECO:0000256" key="5">
    <source>
        <dbReference type="ARBA" id="ARBA00023002"/>
    </source>
</evidence>
<evidence type="ECO:0000256" key="4">
    <source>
        <dbReference type="ARBA" id="ARBA00022723"/>
    </source>
</evidence>
<dbReference type="Gene3D" id="1.10.489.10">
    <property type="entry name" value="Chloroperoxidase-like"/>
    <property type="match status" value="1"/>
</dbReference>
<dbReference type="SUPFAM" id="SSF47571">
    <property type="entry name" value="Cloroperoxidase"/>
    <property type="match status" value="1"/>
</dbReference>
<feature type="signal peptide" evidence="8">
    <location>
        <begin position="1"/>
        <end position="18"/>
    </location>
</feature>
<evidence type="ECO:0000256" key="1">
    <source>
        <dbReference type="ARBA" id="ARBA00001970"/>
    </source>
</evidence>
<gene>
    <name evidence="10" type="ORF">DOTSEDRAFT_75727</name>
</gene>
<dbReference type="AlphaFoldDB" id="N1PBG3"/>
<evidence type="ECO:0000256" key="6">
    <source>
        <dbReference type="ARBA" id="ARBA00023004"/>
    </source>
</evidence>
<comment type="cofactor">
    <cofactor evidence="1">
        <name>heme b</name>
        <dbReference type="ChEBI" id="CHEBI:60344"/>
    </cofactor>
</comment>
<dbReference type="Proteomes" id="UP000016933">
    <property type="component" value="Unassembled WGS sequence"/>
</dbReference>
<keyword evidence="4" id="KW-0479">Metal-binding</keyword>
<dbReference type="HOGENOM" id="CLU_029871_3_2_1"/>
<keyword evidence="8" id="KW-0732">Signal</keyword>
<keyword evidence="3" id="KW-0349">Heme</keyword>
<protein>
    <recommendedName>
        <fullName evidence="9">Heme haloperoxidase family profile domain-containing protein</fullName>
    </recommendedName>
</protein>
<evidence type="ECO:0000256" key="2">
    <source>
        <dbReference type="ARBA" id="ARBA00022559"/>
    </source>
</evidence>
<accession>N1PBG3</accession>
<feature type="chain" id="PRO_5004109279" description="Heme haloperoxidase family profile domain-containing protein" evidence="8">
    <location>
        <begin position="19"/>
        <end position="420"/>
    </location>
</feature>
<dbReference type="PANTHER" id="PTHR33577">
    <property type="entry name" value="STERIGMATOCYSTIN BIOSYNTHESIS PEROXIDASE STCC-RELATED"/>
    <property type="match status" value="1"/>
</dbReference>
<keyword evidence="2" id="KW-0575">Peroxidase</keyword>
<keyword evidence="11" id="KW-1185">Reference proteome</keyword>
<keyword evidence="6" id="KW-0408">Iron</keyword>
<evidence type="ECO:0000313" key="11">
    <source>
        <dbReference type="Proteomes" id="UP000016933"/>
    </source>
</evidence>
<dbReference type="GO" id="GO:0046872">
    <property type="term" value="F:metal ion binding"/>
    <property type="evidence" value="ECO:0007669"/>
    <property type="project" value="UniProtKB-KW"/>
</dbReference>
<evidence type="ECO:0000256" key="7">
    <source>
        <dbReference type="ARBA" id="ARBA00025795"/>
    </source>
</evidence>
<dbReference type="PANTHER" id="PTHR33577:SF1">
    <property type="entry name" value="HEME HALOPEROXIDASE FAMILY PROFILE DOMAIN-CONTAINING PROTEIN"/>
    <property type="match status" value="1"/>
</dbReference>
<reference evidence="11" key="1">
    <citation type="journal article" date="2012" name="PLoS Genet.">
        <title>The genomes of the fungal plant pathogens Cladosporium fulvum and Dothistroma septosporum reveal adaptation to different hosts and lifestyles but also signatures of common ancestry.</title>
        <authorList>
            <person name="de Wit P.J.G.M."/>
            <person name="van der Burgt A."/>
            <person name="Oekmen B."/>
            <person name="Stergiopoulos I."/>
            <person name="Abd-Elsalam K.A."/>
            <person name="Aerts A.L."/>
            <person name="Bahkali A.H."/>
            <person name="Beenen H.G."/>
            <person name="Chettri P."/>
            <person name="Cox M.P."/>
            <person name="Datema E."/>
            <person name="de Vries R.P."/>
            <person name="Dhillon B."/>
            <person name="Ganley A.R."/>
            <person name="Griffiths S.A."/>
            <person name="Guo Y."/>
            <person name="Hamelin R.C."/>
            <person name="Henrissat B."/>
            <person name="Kabir M.S."/>
            <person name="Jashni M.K."/>
            <person name="Kema G."/>
            <person name="Klaubauf S."/>
            <person name="Lapidus A."/>
            <person name="Levasseur A."/>
            <person name="Lindquist E."/>
            <person name="Mehrabi R."/>
            <person name="Ohm R.A."/>
            <person name="Owen T.J."/>
            <person name="Salamov A."/>
            <person name="Schwelm A."/>
            <person name="Schijlen E."/>
            <person name="Sun H."/>
            <person name="van den Burg H.A."/>
            <person name="van Ham R.C.H.J."/>
            <person name="Zhang S."/>
            <person name="Goodwin S.B."/>
            <person name="Grigoriev I.V."/>
            <person name="Collemare J."/>
            <person name="Bradshaw R.E."/>
        </authorList>
    </citation>
    <scope>NUCLEOTIDE SEQUENCE [LARGE SCALE GENOMIC DNA]</scope>
    <source>
        <strain evidence="11">NZE10 / CBS 128990</strain>
    </source>
</reference>
<proteinExistence type="inferred from homology"/>
<dbReference type="eggNOG" id="ENOG502S6CG">
    <property type="taxonomic scope" value="Eukaryota"/>
</dbReference>
<dbReference type="EMBL" id="KB446547">
    <property type="protein sequence ID" value="EME38257.1"/>
    <property type="molecule type" value="Genomic_DNA"/>
</dbReference>
<dbReference type="InterPro" id="IPR000028">
    <property type="entry name" value="Chloroperoxidase"/>
</dbReference>
<feature type="domain" description="Heme haloperoxidase family profile" evidence="9">
    <location>
        <begin position="73"/>
        <end position="318"/>
    </location>
</feature>
<organism evidence="10 11">
    <name type="scientific">Dothistroma septosporum (strain NZE10 / CBS 128990)</name>
    <name type="common">Red band needle blight fungus</name>
    <name type="synonym">Mycosphaerella pini</name>
    <dbReference type="NCBI Taxonomy" id="675120"/>
    <lineage>
        <taxon>Eukaryota</taxon>
        <taxon>Fungi</taxon>
        <taxon>Dikarya</taxon>
        <taxon>Ascomycota</taxon>
        <taxon>Pezizomycotina</taxon>
        <taxon>Dothideomycetes</taxon>
        <taxon>Dothideomycetidae</taxon>
        <taxon>Mycosphaerellales</taxon>
        <taxon>Mycosphaerellaceae</taxon>
        <taxon>Dothistroma</taxon>
    </lineage>
</organism>